<protein>
    <submittedName>
        <fullName evidence="2">Uncharacterized protein</fullName>
    </submittedName>
</protein>
<sequence length="172" mass="18277">MDSTGAAQPPPDDQSDATRRESESDDTPQRDGQTPQSALLSPGRLNNPGDGFAYVLIHFGTWIEVNAAEGRQYTALGYTVLNRGTLTEVDWLNPLPAPTGATFEQQNTEVDAADTAMYEEANERYATPKTSPSGKKATPKKQTPPKDETRKKSPDGDGRDPPSGGAGAGVTA</sequence>
<organism evidence="2 3">
    <name type="scientific">Polyplosphaeria fusca</name>
    <dbReference type="NCBI Taxonomy" id="682080"/>
    <lineage>
        <taxon>Eukaryota</taxon>
        <taxon>Fungi</taxon>
        <taxon>Dikarya</taxon>
        <taxon>Ascomycota</taxon>
        <taxon>Pezizomycotina</taxon>
        <taxon>Dothideomycetes</taxon>
        <taxon>Pleosporomycetidae</taxon>
        <taxon>Pleosporales</taxon>
        <taxon>Tetraplosphaeriaceae</taxon>
        <taxon>Polyplosphaeria</taxon>
    </lineage>
</organism>
<evidence type="ECO:0000313" key="3">
    <source>
        <dbReference type="Proteomes" id="UP000799444"/>
    </source>
</evidence>
<proteinExistence type="predicted"/>
<feature type="region of interest" description="Disordered" evidence="1">
    <location>
        <begin position="116"/>
        <end position="172"/>
    </location>
</feature>
<name>A0A9P4QM45_9PLEO</name>
<gene>
    <name evidence="2" type="ORF">EJ04DRAFT_569003</name>
</gene>
<reference evidence="2" key="1">
    <citation type="journal article" date="2020" name="Stud. Mycol.">
        <title>101 Dothideomycetes genomes: a test case for predicting lifestyles and emergence of pathogens.</title>
        <authorList>
            <person name="Haridas S."/>
            <person name="Albert R."/>
            <person name="Binder M."/>
            <person name="Bloem J."/>
            <person name="Labutti K."/>
            <person name="Salamov A."/>
            <person name="Andreopoulos B."/>
            <person name="Baker S."/>
            <person name="Barry K."/>
            <person name="Bills G."/>
            <person name="Bluhm B."/>
            <person name="Cannon C."/>
            <person name="Castanera R."/>
            <person name="Culley D."/>
            <person name="Daum C."/>
            <person name="Ezra D."/>
            <person name="Gonzalez J."/>
            <person name="Henrissat B."/>
            <person name="Kuo A."/>
            <person name="Liang C."/>
            <person name="Lipzen A."/>
            <person name="Lutzoni F."/>
            <person name="Magnuson J."/>
            <person name="Mondo S."/>
            <person name="Nolan M."/>
            <person name="Ohm R."/>
            <person name="Pangilinan J."/>
            <person name="Park H.-J."/>
            <person name="Ramirez L."/>
            <person name="Alfaro M."/>
            <person name="Sun H."/>
            <person name="Tritt A."/>
            <person name="Yoshinaga Y."/>
            <person name="Zwiers L.-H."/>
            <person name="Turgeon B."/>
            <person name="Goodwin S."/>
            <person name="Spatafora J."/>
            <person name="Crous P."/>
            <person name="Grigoriev I."/>
        </authorList>
    </citation>
    <scope>NUCLEOTIDE SEQUENCE</scope>
    <source>
        <strain evidence="2">CBS 125425</strain>
    </source>
</reference>
<evidence type="ECO:0000313" key="2">
    <source>
        <dbReference type="EMBL" id="KAF2729039.1"/>
    </source>
</evidence>
<feature type="compositionally biased region" description="Polar residues" evidence="1">
    <location>
        <begin position="30"/>
        <end position="39"/>
    </location>
</feature>
<evidence type="ECO:0000256" key="1">
    <source>
        <dbReference type="SAM" id="MobiDB-lite"/>
    </source>
</evidence>
<dbReference type="AlphaFoldDB" id="A0A9P4QM45"/>
<keyword evidence="3" id="KW-1185">Reference proteome</keyword>
<feature type="region of interest" description="Disordered" evidence="1">
    <location>
        <begin position="1"/>
        <end position="46"/>
    </location>
</feature>
<comment type="caution">
    <text evidence="2">The sequence shown here is derived from an EMBL/GenBank/DDBJ whole genome shotgun (WGS) entry which is preliminary data.</text>
</comment>
<accession>A0A9P4QM45</accession>
<dbReference type="Proteomes" id="UP000799444">
    <property type="component" value="Unassembled WGS sequence"/>
</dbReference>
<feature type="compositionally biased region" description="Basic and acidic residues" evidence="1">
    <location>
        <begin position="144"/>
        <end position="160"/>
    </location>
</feature>
<dbReference type="EMBL" id="ML996258">
    <property type="protein sequence ID" value="KAF2729039.1"/>
    <property type="molecule type" value="Genomic_DNA"/>
</dbReference>